<keyword evidence="1" id="KW-0472">Membrane</keyword>
<dbReference type="AlphaFoldDB" id="A0A8X6QVM9"/>
<protein>
    <submittedName>
        <fullName evidence="2">Uncharacterized protein</fullName>
    </submittedName>
</protein>
<organism evidence="2 3">
    <name type="scientific">Nephila pilipes</name>
    <name type="common">Giant wood spider</name>
    <name type="synonym">Nephila maculata</name>
    <dbReference type="NCBI Taxonomy" id="299642"/>
    <lineage>
        <taxon>Eukaryota</taxon>
        <taxon>Metazoa</taxon>
        <taxon>Ecdysozoa</taxon>
        <taxon>Arthropoda</taxon>
        <taxon>Chelicerata</taxon>
        <taxon>Arachnida</taxon>
        <taxon>Araneae</taxon>
        <taxon>Araneomorphae</taxon>
        <taxon>Entelegynae</taxon>
        <taxon>Araneoidea</taxon>
        <taxon>Nephilidae</taxon>
        <taxon>Nephila</taxon>
    </lineage>
</organism>
<keyword evidence="1" id="KW-1133">Transmembrane helix</keyword>
<keyword evidence="1" id="KW-0812">Transmembrane</keyword>
<accession>A0A8X6QVM9</accession>
<evidence type="ECO:0000256" key="1">
    <source>
        <dbReference type="SAM" id="Phobius"/>
    </source>
</evidence>
<proteinExistence type="predicted"/>
<evidence type="ECO:0000313" key="2">
    <source>
        <dbReference type="EMBL" id="GFU45605.1"/>
    </source>
</evidence>
<reference evidence="2" key="1">
    <citation type="submission" date="2020-08" db="EMBL/GenBank/DDBJ databases">
        <title>Multicomponent nature underlies the extraordinary mechanical properties of spider dragline silk.</title>
        <authorList>
            <person name="Kono N."/>
            <person name="Nakamura H."/>
            <person name="Mori M."/>
            <person name="Yoshida Y."/>
            <person name="Ohtoshi R."/>
            <person name="Malay A.D."/>
            <person name="Moran D.A.P."/>
            <person name="Tomita M."/>
            <person name="Numata K."/>
            <person name="Arakawa K."/>
        </authorList>
    </citation>
    <scope>NUCLEOTIDE SEQUENCE</scope>
</reference>
<gene>
    <name evidence="2" type="ORF">NPIL_368271</name>
</gene>
<sequence>MGDHLLEYTIATDFQQKGLGFNLKALLFVMHCISPMSVVFSYFEDHRHGVYIMYAFIIFYDMEDLHICRSRYGSKLSSMEVTAEKITSCFQSANL</sequence>
<name>A0A8X6QVM9_NEPPI</name>
<dbReference type="EMBL" id="BMAW01132850">
    <property type="protein sequence ID" value="GFU45605.1"/>
    <property type="molecule type" value="Genomic_DNA"/>
</dbReference>
<feature type="transmembrane region" description="Helical" evidence="1">
    <location>
        <begin position="25"/>
        <end position="43"/>
    </location>
</feature>
<evidence type="ECO:0000313" key="3">
    <source>
        <dbReference type="Proteomes" id="UP000887013"/>
    </source>
</evidence>
<dbReference type="Proteomes" id="UP000887013">
    <property type="component" value="Unassembled WGS sequence"/>
</dbReference>
<comment type="caution">
    <text evidence="2">The sequence shown here is derived from an EMBL/GenBank/DDBJ whole genome shotgun (WGS) entry which is preliminary data.</text>
</comment>
<keyword evidence="3" id="KW-1185">Reference proteome</keyword>